<dbReference type="EMBL" id="LMTZ01000096">
    <property type="protein sequence ID" value="KST66410.1"/>
    <property type="molecule type" value="Genomic_DNA"/>
</dbReference>
<dbReference type="AlphaFoldDB" id="A0A0V7ZPP4"/>
<dbReference type="InterPro" id="IPR027469">
    <property type="entry name" value="Cation_efflux_TMD_sf"/>
</dbReference>
<dbReference type="SUPFAM" id="SSF161111">
    <property type="entry name" value="Cation efflux protein transmembrane domain-like"/>
    <property type="match status" value="1"/>
</dbReference>
<comment type="caution">
    <text evidence="6">The sequence shown here is derived from an EMBL/GenBank/DDBJ whole genome shotgun (WGS) entry which is preliminary data.</text>
</comment>
<evidence type="ECO:0000313" key="7">
    <source>
        <dbReference type="Proteomes" id="UP000053372"/>
    </source>
</evidence>
<feature type="transmembrane region" description="Helical" evidence="5">
    <location>
        <begin position="48"/>
        <end position="73"/>
    </location>
</feature>
<dbReference type="InterPro" id="IPR010004">
    <property type="entry name" value="Uncharacterised_Ycf66"/>
</dbReference>
<feature type="transmembrane region" description="Helical" evidence="5">
    <location>
        <begin position="16"/>
        <end position="36"/>
    </location>
</feature>
<accession>A0A0V7ZPP4</accession>
<protein>
    <recommendedName>
        <fullName evidence="8">Ycf66 family protein</fullName>
    </recommendedName>
</protein>
<evidence type="ECO:0000256" key="5">
    <source>
        <dbReference type="SAM" id="Phobius"/>
    </source>
</evidence>
<comment type="subcellular location">
    <subcellularLocation>
        <location evidence="1">Membrane</location>
        <topology evidence="1">Multi-pass membrane protein</topology>
    </subcellularLocation>
</comment>
<evidence type="ECO:0008006" key="8">
    <source>
        <dbReference type="Google" id="ProtNLM"/>
    </source>
</evidence>
<sequence length="110" mass="12567">MFTLAQINLGFNPASLIGLFYMLFSIIYFISMIVFLRRSAKKLSNSAIIFYVIQAIFASFLMLISGVILTFQGWRLDPILQFGEFCLLILVIYLSVKDVVTNVIKSSRRL</sequence>
<organism evidence="6 7">
    <name type="scientific">Mastigocoleus testarum BC008</name>
    <dbReference type="NCBI Taxonomy" id="371196"/>
    <lineage>
        <taxon>Bacteria</taxon>
        <taxon>Bacillati</taxon>
        <taxon>Cyanobacteriota</taxon>
        <taxon>Cyanophyceae</taxon>
        <taxon>Nostocales</taxon>
        <taxon>Hapalosiphonaceae</taxon>
        <taxon>Mastigocoleus</taxon>
    </lineage>
</organism>
<evidence type="ECO:0000256" key="1">
    <source>
        <dbReference type="ARBA" id="ARBA00004141"/>
    </source>
</evidence>
<keyword evidence="3 5" id="KW-1133">Transmembrane helix</keyword>
<dbReference type="Proteomes" id="UP000053372">
    <property type="component" value="Unassembled WGS sequence"/>
</dbReference>
<dbReference type="GO" id="GO:0016020">
    <property type="term" value="C:membrane"/>
    <property type="evidence" value="ECO:0007669"/>
    <property type="project" value="UniProtKB-SubCell"/>
</dbReference>
<dbReference type="OrthoDB" id="488439at2"/>
<keyword evidence="2 5" id="KW-0812">Transmembrane</keyword>
<evidence type="ECO:0000313" key="6">
    <source>
        <dbReference type="EMBL" id="KST66410.1"/>
    </source>
</evidence>
<dbReference type="Pfam" id="PF07444">
    <property type="entry name" value="Ycf66_N"/>
    <property type="match status" value="1"/>
</dbReference>
<keyword evidence="7" id="KW-1185">Reference proteome</keyword>
<evidence type="ECO:0000256" key="2">
    <source>
        <dbReference type="ARBA" id="ARBA00022692"/>
    </source>
</evidence>
<evidence type="ECO:0000256" key="3">
    <source>
        <dbReference type="ARBA" id="ARBA00022989"/>
    </source>
</evidence>
<dbReference type="RefSeq" id="WP_027844414.1">
    <property type="nucleotide sequence ID" value="NZ_LMTZ01000096.1"/>
</dbReference>
<name>A0A0V7ZPP4_9CYAN</name>
<reference evidence="6 7" key="1">
    <citation type="journal article" date="2015" name="Genome Announc.">
        <title>Draft Genome of the Euendolithic (true boring) Cyanobacterium Mastigocoleus testarum strain BC008.</title>
        <authorList>
            <person name="Guida B.S."/>
            <person name="Garcia-Pichel F."/>
        </authorList>
    </citation>
    <scope>NUCLEOTIDE SEQUENCE [LARGE SCALE GENOMIC DNA]</scope>
    <source>
        <strain evidence="6 7">BC008</strain>
    </source>
</reference>
<proteinExistence type="predicted"/>
<evidence type="ECO:0000256" key="4">
    <source>
        <dbReference type="ARBA" id="ARBA00023136"/>
    </source>
</evidence>
<gene>
    <name evidence="6" type="ORF">BC008_42500</name>
</gene>
<keyword evidence="4 5" id="KW-0472">Membrane</keyword>
<feature type="transmembrane region" description="Helical" evidence="5">
    <location>
        <begin position="79"/>
        <end position="100"/>
    </location>
</feature>